<reference evidence="2 3" key="1">
    <citation type="journal article" date="2019" name="Sci. Rep.">
        <title>A high-quality genome of Eragrostis curvula grass provides insights into Poaceae evolution and supports new strategies to enhance forage quality.</title>
        <authorList>
            <person name="Carballo J."/>
            <person name="Santos B.A.C.M."/>
            <person name="Zappacosta D."/>
            <person name="Garbus I."/>
            <person name="Selva J.P."/>
            <person name="Gallo C.A."/>
            <person name="Diaz A."/>
            <person name="Albertini E."/>
            <person name="Caccamo M."/>
            <person name="Echenique V."/>
        </authorList>
    </citation>
    <scope>NUCLEOTIDE SEQUENCE [LARGE SCALE GENOMIC DNA]</scope>
    <source>
        <strain evidence="3">cv. Victoria</strain>
        <tissue evidence="2">Leaf</tissue>
    </source>
</reference>
<evidence type="ECO:0000313" key="3">
    <source>
        <dbReference type="Proteomes" id="UP000324897"/>
    </source>
</evidence>
<proteinExistence type="predicted"/>
<evidence type="ECO:0000313" key="2">
    <source>
        <dbReference type="EMBL" id="TVU20108.1"/>
    </source>
</evidence>
<keyword evidence="3" id="KW-1185">Reference proteome</keyword>
<accession>A0A5J9U9Z8</accession>
<feature type="compositionally biased region" description="Low complexity" evidence="1">
    <location>
        <begin position="1"/>
        <end position="13"/>
    </location>
</feature>
<comment type="caution">
    <text evidence="2">The sequence shown here is derived from an EMBL/GenBank/DDBJ whole genome shotgun (WGS) entry which is preliminary data.</text>
</comment>
<evidence type="ECO:0000256" key="1">
    <source>
        <dbReference type="SAM" id="MobiDB-lite"/>
    </source>
</evidence>
<dbReference type="AlphaFoldDB" id="A0A5J9U9Z8"/>
<dbReference type="Gramene" id="TVU20108">
    <property type="protein sequence ID" value="TVU20108"/>
    <property type="gene ID" value="EJB05_36301"/>
</dbReference>
<sequence length="93" mass="9846">MSSRPSTEVSSTSNPVSVPENGGQGPLLRNFRGNPPKAVTGRVAAVGHIHLIYTTHKLQGVSKSIDVLQVQGIDAYIWQGKGIQELGPAENAE</sequence>
<feature type="non-terminal residue" evidence="2">
    <location>
        <position position="1"/>
    </location>
</feature>
<dbReference type="EMBL" id="RWGY01000029">
    <property type="protein sequence ID" value="TVU20108.1"/>
    <property type="molecule type" value="Genomic_DNA"/>
</dbReference>
<dbReference type="Proteomes" id="UP000324897">
    <property type="component" value="Chromosome 7"/>
</dbReference>
<protein>
    <submittedName>
        <fullName evidence="2">Uncharacterized protein</fullName>
    </submittedName>
</protein>
<feature type="region of interest" description="Disordered" evidence="1">
    <location>
        <begin position="1"/>
        <end position="34"/>
    </location>
</feature>
<name>A0A5J9U9Z8_9POAL</name>
<gene>
    <name evidence="2" type="ORF">EJB05_36301</name>
</gene>
<organism evidence="2 3">
    <name type="scientific">Eragrostis curvula</name>
    <name type="common">weeping love grass</name>
    <dbReference type="NCBI Taxonomy" id="38414"/>
    <lineage>
        <taxon>Eukaryota</taxon>
        <taxon>Viridiplantae</taxon>
        <taxon>Streptophyta</taxon>
        <taxon>Embryophyta</taxon>
        <taxon>Tracheophyta</taxon>
        <taxon>Spermatophyta</taxon>
        <taxon>Magnoliopsida</taxon>
        <taxon>Liliopsida</taxon>
        <taxon>Poales</taxon>
        <taxon>Poaceae</taxon>
        <taxon>PACMAD clade</taxon>
        <taxon>Chloridoideae</taxon>
        <taxon>Eragrostideae</taxon>
        <taxon>Eragrostidinae</taxon>
        <taxon>Eragrostis</taxon>
    </lineage>
</organism>